<dbReference type="EMBL" id="MCFI01000037">
    <property type="protein sequence ID" value="ORY73206.1"/>
    <property type="molecule type" value="Genomic_DNA"/>
</dbReference>
<accession>A0A1Y2EPW0</accession>
<proteinExistence type="predicted"/>
<dbReference type="RefSeq" id="XP_040721799.1">
    <property type="nucleotide sequence ID" value="XM_040866526.1"/>
</dbReference>
<evidence type="ECO:0000313" key="2">
    <source>
        <dbReference type="EMBL" id="ORY73206.1"/>
    </source>
</evidence>
<feature type="region of interest" description="Disordered" evidence="1">
    <location>
        <begin position="1"/>
        <end position="24"/>
    </location>
</feature>
<sequence length="127" mass="14215">MPKASRSNGSFPAPKHPQPNDEAVQDAAKGCIHCSILTCIQCDRDTTDFQAYMANIDPPPSRPVKADPKMSHIHVAHLDPYQRHTLPCWIIIHCVRNTDLADVRPMFEMLKGGRFDWQPSADIPATN</sequence>
<gene>
    <name evidence="2" type="ORF">BCR37DRAFT_236694</name>
</gene>
<evidence type="ECO:0000313" key="3">
    <source>
        <dbReference type="Proteomes" id="UP000193685"/>
    </source>
</evidence>
<name>A0A1Y2EPW0_PROLT</name>
<evidence type="ECO:0000256" key="1">
    <source>
        <dbReference type="SAM" id="MobiDB-lite"/>
    </source>
</evidence>
<organism evidence="2 3">
    <name type="scientific">Protomyces lactucae-debilis</name>
    <dbReference type="NCBI Taxonomy" id="2754530"/>
    <lineage>
        <taxon>Eukaryota</taxon>
        <taxon>Fungi</taxon>
        <taxon>Dikarya</taxon>
        <taxon>Ascomycota</taxon>
        <taxon>Taphrinomycotina</taxon>
        <taxon>Taphrinomycetes</taxon>
        <taxon>Taphrinales</taxon>
        <taxon>Protomycetaceae</taxon>
        <taxon>Protomyces</taxon>
    </lineage>
</organism>
<protein>
    <submittedName>
        <fullName evidence="2">Uncharacterized protein</fullName>
    </submittedName>
</protein>
<dbReference type="GeneID" id="63783125"/>
<keyword evidence="3" id="KW-1185">Reference proteome</keyword>
<comment type="caution">
    <text evidence="2">The sequence shown here is derived from an EMBL/GenBank/DDBJ whole genome shotgun (WGS) entry which is preliminary data.</text>
</comment>
<dbReference type="Proteomes" id="UP000193685">
    <property type="component" value="Unassembled WGS sequence"/>
</dbReference>
<reference evidence="2 3" key="1">
    <citation type="submission" date="2016-07" db="EMBL/GenBank/DDBJ databases">
        <title>Pervasive Adenine N6-methylation of Active Genes in Fungi.</title>
        <authorList>
            <consortium name="DOE Joint Genome Institute"/>
            <person name="Mondo S.J."/>
            <person name="Dannebaum R.O."/>
            <person name="Kuo R.C."/>
            <person name="Labutti K."/>
            <person name="Haridas S."/>
            <person name="Kuo A."/>
            <person name="Salamov A."/>
            <person name="Ahrendt S.R."/>
            <person name="Lipzen A."/>
            <person name="Sullivan W."/>
            <person name="Andreopoulos W.B."/>
            <person name="Clum A."/>
            <person name="Lindquist E."/>
            <person name="Daum C."/>
            <person name="Ramamoorthy G.K."/>
            <person name="Gryganskyi A."/>
            <person name="Culley D."/>
            <person name="Magnuson J.K."/>
            <person name="James T.Y."/>
            <person name="O'Malley M.A."/>
            <person name="Stajich J.E."/>
            <person name="Spatafora J.W."/>
            <person name="Visel A."/>
            <person name="Grigoriev I.V."/>
        </authorList>
    </citation>
    <scope>NUCLEOTIDE SEQUENCE [LARGE SCALE GENOMIC DNA]</scope>
    <source>
        <strain evidence="2 3">12-1054</strain>
    </source>
</reference>
<dbReference type="AlphaFoldDB" id="A0A1Y2EPW0"/>
<feature type="compositionally biased region" description="Polar residues" evidence="1">
    <location>
        <begin position="1"/>
        <end position="10"/>
    </location>
</feature>